<comment type="caution">
    <text evidence="2">The sequence shown here is derived from an EMBL/GenBank/DDBJ whole genome shotgun (WGS) entry which is preliminary data.</text>
</comment>
<sequence>MTMRFALPLFLVTLVACSNQQNSPELTQCAQQNFQCEQNCSLSSTEQTMTRQICSGECIERYNNCKAQVEELTKIRTAQY</sequence>
<protein>
    <recommendedName>
        <fullName evidence="4">Orphan protein</fullName>
    </recommendedName>
</protein>
<dbReference type="PROSITE" id="PS51257">
    <property type="entry name" value="PROKAR_LIPOPROTEIN"/>
    <property type="match status" value="1"/>
</dbReference>
<accession>A0ABT7ELI8</accession>
<name>A0ABT7ELI8_9GAMM</name>
<evidence type="ECO:0000313" key="3">
    <source>
        <dbReference type="Proteomes" id="UP001231915"/>
    </source>
</evidence>
<keyword evidence="1" id="KW-0732">Signal</keyword>
<feature type="chain" id="PRO_5047099081" description="Orphan protein" evidence="1">
    <location>
        <begin position="19"/>
        <end position="80"/>
    </location>
</feature>
<dbReference type="Proteomes" id="UP001231915">
    <property type="component" value="Unassembled WGS sequence"/>
</dbReference>
<evidence type="ECO:0008006" key="4">
    <source>
        <dbReference type="Google" id="ProtNLM"/>
    </source>
</evidence>
<gene>
    <name evidence="2" type="ORF">QNM18_12670</name>
</gene>
<feature type="signal peptide" evidence="1">
    <location>
        <begin position="1"/>
        <end position="18"/>
    </location>
</feature>
<reference evidence="2 3" key="1">
    <citation type="submission" date="2023-05" db="EMBL/GenBank/DDBJ databases">
        <title>Pseudoalteromonas ardens sp. nov., Pseudoalteromonas obscura sp. nov., and Pseudoalteromonas umbrosa sp. nov., isolated from the coral Montipora capitata.</title>
        <authorList>
            <person name="Thomas E.M."/>
            <person name="Smith E.M."/>
            <person name="Papke E."/>
            <person name="Shlafstein M.D."/>
            <person name="Oline D.K."/>
            <person name="Videau P."/>
            <person name="Saw J.H."/>
            <person name="Strangman W.K."/>
            <person name="Ushijima B."/>
        </authorList>
    </citation>
    <scope>NUCLEOTIDE SEQUENCE [LARGE SCALE GENOMIC DNA]</scope>
    <source>
        <strain evidence="2 3">P94</strain>
    </source>
</reference>
<dbReference type="EMBL" id="JASJUT010000004">
    <property type="protein sequence ID" value="MDK2595905.1"/>
    <property type="molecule type" value="Genomic_DNA"/>
</dbReference>
<evidence type="ECO:0000313" key="2">
    <source>
        <dbReference type="EMBL" id="MDK2595905.1"/>
    </source>
</evidence>
<keyword evidence="3" id="KW-1185">Reference proteome</keyword>
<proteinExistence type="predicted"/>
<organism evidence="2 3">
    <name type="scientific">Pseudoalteromonas obscura</name>
    <dbReference type="NCBI Taxonomy" id="3048491"/>
    <lineage>
        <taxon>Bacteria</taxon>
        <taxon>Pseudomonadati</taxon>
        <taxon>Pseudomonadota</taxon>
        <taxon>Gammaproteobacteria</taxon>
        <taxon>Alteromonadales</taxon>
        <taxon>Pseudoalteromonadaceae</taxon>
        <taxon>Pseudoalteromonas</taxon>
    </lineage>
</organism>
<evidence type="ECO:0000256" key="1">
    <source>
        <dbReference type="SAM" id="SignalP"/>
    </source>
</evidence>